<dbReference type="InterPro" id="IPR052415">
    <property type="entry name" value="Diphthine_MTase"/>
</dbReference>
<sequence length="610" mass="67051">MAQPPTASISQLIANVKANLKRLHAARDRQSLNDFSSRLPLSLSPSTVVKTMASATVPSVSRYTTRTLDQEIDAVAICLDHPNYMIVGTYSLVKRDAPTSYAGQTRQGSLRVMTVASTFAPTYAGMLPPGLDRVDLPCAVLDAHFHPADPTLLGVATSNASVNFYRFVVRADVLGRRVTTRLLPLGSVRVSEDDEHGLTPLITQFSWFEEVRRKGTRDVDDVLIVALAAVTSFGETRVVRLNIPAVRDVSDHRVGGDVVATRTSCDVVHRHELEAWTVASINLLQFHPFNDNTEAHHHDGVVGGSIGGKRLILSGGDDSALIASCISPSPAMPFQSDEEAFEATQMWKDRRNHTAGVVAILPLRPPPPLPPPPPPHRGALATEKDLMLPQRPIPLLTGSYDEFLRVFEIDPHSYRASLKTELRLDGGVWRLKVLDQYTTDADINTADDAKGGRAYHHQQQPQQQQQRHHHHHHHHHHHYHYLVLASLMHAGAAIIRIAYAAGSGAPGSEPHSEGTWTITPLMTFSAGHESMVYCCDARLENASQTEGDRNDAYMGVGTGSETKDSNMLMDGATKVTEPPTYTVVSTSFYDMKICTWSFVDEFKLQARAYS</sequence>
<dbReference type="EMBL" id="LGRB01000013">
    <property type="protein sequence ID" value="OCT47373.1"/>
    <property type="molecule type" value="Genomic_DNA"/>
</dbReference>
<dbReference type="PANTHER" id="PTHR46042:SF1">
    <property type="entry name" value="DIPHTHINE METHYLTRANSFERASE"/>
    <property type="match status" value="1"/>
</dbReference>
<dbReference type="VEuPathDB" id="FungiDB:G647_02001"/>
<evidence type="ECO:0000313" key="6">
    <source>
        <dbReference type="Proteomes" id="UP000094526"/>
    </source>
</evidence>
<feature type="compositionally biased region" description="Basic residues" evidence="4">
    <location>
        <begin position="466"/>
        <end position="475"/>
    </location>
</feature>
<accession>A0A1C1CFR9</accession>
<evidence type="ECO:0000313" key="5">
    <source>
        <dbReference type="EMBL" id="OCT47373.1"/>
    </source>
</evidence>
<dbReference type="OrthoDB" id="1930760at2759"/>
<dbReference type="VEuPathDB" id="FungiDB:CLCR_03393"/>
<evidence type="ECO:0000256" key="1">
    <source>
        <dbReference type="ARBA" id="ARBA00022574"/>
    </source>
</evidence>
<organism evidence="5 6">
    <name type="scientific">Cladophialophora carrionii</name>
    <dbReference type="NCBI Taxonomy" id="86049"/>
    <lineage>
        <taxon>Eukaryota</taxon>
        <taxon>Fungi</taxon>
        <taxon>Dikarya</taxon>
        <taxon>Ascomycota</taxon>
        <taxon>Pezizomycotina</taxon>
        <taxon>Eurotiomycetes</taxon>
        <taxon>Chaetothyriomycetidae</taxon>
        <taxon>Chaetothyriales</taxon>
        <taxon>Herpotrichiellaceae</taxon>
        <taxon>Cladophialophora</taxon>
    </lineage>
</organism>
<proteinExistence type="predicted"/>
<dbReference type="STRING" id="86049.A0A1C1CFR9"/>
<evidence type="ECO:0000256" key="2">
    <source>
        <dbReference type="ARBA" id="ARBA00022737"/>
    </source>
</evidence>
<name>A0A1C1CFR9_9EURO</name>
<dbReference type="GO" id="GO:0005737">
    <property type="term" value="C:cytoplasm"/>
    <property type="evidence" value="ECO:0007669"/>
    <property type="project" value="TreeGrafter"/>
</dbReference>
<protein>
    <submittedName>
        <fullName evidence="5">Uncharacterized protein</fullName>
    </submittedName>
</protein>
<comment type="caution">
    <text evidence="5">The sequence shown here is derived from an EMBL/GenBank/DDBJ whole genome shotgun (WGS) entry which is preliminary data.</text>
</comment>
<dbReference type="Proteomes" id="UP000094526">
    <property type="component" value="Unassembled WGS sequence"/>
</dbReference>
<gene>
    <name evidence="5" type="ORF">CLCR_03393</name>
</gene>
<comment type="pathway">
    <text evidence="3">Protein modification.</text>
</comment>
<dbReference type="PANTHER" id="PTHR46042">
    <property type="entry name" value="DIPHTHINE METHYLTRANSFERASE"/>
    <property type="match status" value="1"/>
</dbReference>
<dbReference type="GO" id="GO:0061685">
    <property type="term" value="F:diphthine methylesterase activity"/>
    <property type="evidence" value="ECO:0007669"/>
    <property type="project" value="TreeGrafter"/>
</dbReference>
<evidence type="ECO:0000256" key="3">
    <source>
        <dbReference type="ARBA" id="ARBA00043952"/>
    </source>
</evidence>
<keyword evidence="6" id="KW-1185">Reference proteome</keyword>
<dbReference type="AlphaFoldDB" id="A0A1C1CFR9"/>
<dbReference type="GO" id="GO:0017183">
    <property type="term" value="P:protein histidyl modification to diphthamide"/>
    <property type="evidence" value="ECO:0007669"/>
    <property type="project" value="TreeGrafter"/>
</dbReference>
<feature type="region of interest" description="Disordered" evidence="4">
    <location>
        <begin position="444"/>
        <end position="475"/>
    </location>
</feature>
<keyword evidence="2" id="KW-0677">Repeat</keyword>
<keyword evidence="1" id="KW-0853">WD repeat</keyword>
<reference evidence="6" key="1">
    <citation type="submission" date="2015-07" db="EMBL/GenBank/DDBJ databases">
        <authorList>
            <person name="Teixeira M.M."/>
            <person name="Souza R.C."/>
            <person name="Almeida L.G."/>
            <person name="Vicente V.A."/>
            <person name="de Hoog S."/>
            <person name="Bocca A.L."/>
            <person name="de Almeida S.R."/>
            <person name="Vasconcelos A.T."/>
            <person name="Felipe M.S."/>
        </authorList>
    </citation>
    <scope>NUCLEOTIDE SEQUENCE [LARGE SCALE GENOMIC DNA]</scope>
    <source>
        <strain evidence="6">KSF</strain>
    </source>
</reference>
<evidence type="ECO:0000256" key="4">
    <source>
        <dbReference type="SAM" id="MobiDB-lite"/>
    </source>
</evidence>